<dbReference type="OrthoDB" id="60033at2759"/>
<dbReference type="PROSITE" id="PS50109">
    <property type="entry name" value="HIS_KIN"/>
    <property type="match status" value="1"/>
</dbReference>
<dbReference type="VEuPathDB" id="AmoebaDB:NfTy_061310"/>
<keyword evidence="5" id="KW-0472">Membrane</keyword>
<dbReference type="CDD" id="cd17546">
    <property type="entry name" value="REC_hyHK_CKI1_RcsC-like"/>
    <property type="match status" value="1"/>
</dbReference>
<feature type="transmembrane region" description="Helical" evidence="5">
    <location>
        <begin position="369"/>
        <end position="391"/>
    </location>
</feature>
<feature type="compositionally biased region" description="Basic and acidic residues" evidence="4">
    <location>
        <begin position="1207"/>
        <end position="1218"/>
    </location>
</feature>
<feature type="modified residue" description="4-aspartylphosphate" evidence="3">
    <location>
        <position position="1453"/>
    </location>
</feature>
<reference evidence="8 9" key="1">
    <citation type="journal article" date="2019" name="Sci. Rep.">
        <title>Nanopore sequencing improves the draft genome of the human pathogenic amoeba Naegleria fowleri.</title>
        <authorList>
            <person name="Liechti N."/>
            <person name="Schurch N."/>
            <person name="Bruggmann R."/>
            <person name="Wittwer M."/>
        </authorList>
    </citation>
    <scope>NUCLEOTIDE SEQUENCE [LARGE SCALE GENOMIC DNA]</scope>
    <source>
        <strain evidence="8 9">ATCC 30894</strain>
    </source>
</reference>
<dbReference type="InterPro" id="IPR005467">
    <property type="entry name" value="His_kinase_dom"/>
</dbReference>
<dbReference type="PRINTS" id="PR00344">
    <property type="entry name" value="BCTRLSENSOR"/>
</dbReference>
<dbReference type="Gene3D" id="1.10.287.130">
    <property type="match status" value="1"/>
</dbReference>
<dbReference type="SMART" id="SM00388">
    <property type="entry name" value="HisKA"/>
    <property type="match status" value="1"/>
</dbReference>
<evidence type="ECO:0000256" key="2">
    <source>
        <dbReference type="ARBA" id="ARBA00023012"/>
    </source>
</evidence>
<evidence type="ECO:0000259" key="6">
    <source>
        <dbReference type="PROSITE" id="PS50109"/>
    </source>
</evidence>
<dbReference type="SMART" id="SM00448">
    <property type="entry name" value="REC"/>
    <property type="match status" value="1"/>
</dbReference>
<feature type="region of interest" description="Disordered" evidence="4">
    <location>
        <begin position="1"/>
        <end position="22"/>
    </location>
</feature>
<evidence type="ECO:0000256" key="5">
    <source>
        <dbReference type="SAM" id="Phobius"/>
    </source>
</evidence>
<feature type="domain" description="Response regulatory" evidence="7">
    <location>
        <begin position="1392"/>
        <end position="1543"/>
    </location>
</feature>
<dbReference type="RefSeq" id="XP_044557108.1">
    <property type="nucleotide sequence ID" value="XM_044713239.1"/>
</dbReference>
<comment type="caution">
    <text evidence="8">The sequence shown here is derived from an EMBL/GenBank/DDBJ whole genome shotgun (WGS) entry which is preliminary data.</text>
</comment>
<dbReference type="SMART" id="SM00387">
    <property type="entry name" value="HATPase_c"/>
    <property type="match status" value="1"/>
</dbReference>
<dbReference type="VEuPathDB" id="AmoebaDB:FDP41_009296"/>
<sequence>MMIKSAPQSPPPPPPPHRSTTPTEYTINIRSFFLQKRDRIVFLSLVIITLTLLMPMYNDFYVYYHENYLLLQQTTPIHQCHDDSKIITRLRTTENKKNHMNDHNNRRRTVQLHSQHHHRPAASTRKAFISMHVEETTLRWPTTTLTTTESSPLSTTTTASIDQNNHNPSTINDDHNNNNHSKQYLSIPQIIQRLLVKYLLQFFLYVFLLGIYWKFHNVMNFIFRHMTTRLNNTTSTTTIPPPSSNTTSYSSNYVLVQLLLSFLLGKISLSPQTILLLSEITRCTGSTLWIMCVHLVLGKHAPAYLWILVYACLGSVAMEISHSGGQSGGGGGQSGDSTRTSRTHTTTYMAISFMVSGDLFVMIYFLDYTLGYCVCVAVSILIIQVMTIELIDFMKSHSIAFVQQREVESLKHMTNLYKNLYMSAPDTFLSCVYSPHSPQQEEEELTRTTKCLRTNTTTTTTNTMVTHHHDHDENTTSTTSTTTLENDECHDDVGDESVESHGHGLESSMSTTVSNNNSTSSSSNHSPYCQQHSKKKKQRNTSLNASDDPYQCLKHFKIIQYNHAACDMLGYHSEQVNNNSTNSCNSTRSNSTHECSLTLSDLILNPNEHSSEELKSAVLGGNDATIHELQLKSMIKLRSILFDIMECPHSSISSSLQQQNHHLVMECPSSTTSSQQQQESPLLSGSVITTTTSMNLFNNNNNNPQKGSDSMSSSISSTMSSSSSSLVSTNSTTSNSTSNSTTNSTTCSTNNNNTSSQSLYSHDRIIPLFILGKNGSIMTCSMSVSRIVLYDTVCSSHHKSNTSTCHTPSTKLNHTTNSPTNNTEVYPVYYNMILHDLTQKYKLLDELNIEKEKAVQANNAKSQFLAQMSHELRTPLHGIIGLTDVLLQSFTQHSSGHHHVPTTTTSASTSSSSLNQVLSLSSTMTTTTTESSSQPSILSSSYPTTTTTTTGNGSIIIQPSCVQSDSTTTLNSCCCCCCTQPQGIQTNSPTNTNAATSAFNHSSSALVKTKSNSLECYYHQQAPQQQYIQLINTIQTIKYSGNILLGLINDLLDICKIESSKIQLECKPFNLRRALNQIHCGIFQHQAQQKNLNFTIDLNPNVPTYVVGDENRLVQILINLVYNAIKFTDQGSVSLSVEREEEVMLNSDTTTTTTTTASTNSSTHNTNHSNSAPENHDANATMPSSLLERTSSTTDATTTTTTTTTNNEHHCSTKDRINDSSPNQEHVVQESSSVILHDKHSQQDGMLTSIPQNFTTSPQFYIIKFKVTDTGIGISPNDMCKLFRPFSQIHSNSTSSHKSLKMKKVNEGTGLGLYICKQLVELMGGELNVKSEEGKGSCFYFSVKLGIDDSNKGDLLMQHSSQQFVEDPSSPLSTNELLNFPQLSKDILSKLKILIVEDNSINRIVLINMLKKLGCHNIDTAKDGVEGCELYTSSTSQKDTNGSSKYYDIAFIDIYMPRMNGYGVVQHILESESKEAASNTTALVQSPQVQPEQQPHRHHTILVALTANGFEETRNHCLSNGFDVFMSKPFSMIEFAQCLAECVRLIEKYNG</sequence>
<feature type="compositionally biased region" description="Acidic residues" evidence="4">
    <location>
        <begin position="485"/>
        <end position="497"/>
    </location>
</feature>
<evidence type="ECO:0000256" key="1">
    <source>
        <dbReference type="ARBA" id="ARBA00022553"/>
    </source>
</evidence>
<dbReference type="InterPro" id="IPR003661">
    <property type="entry name" value="HisK_dim/P_dom"/>
</dbReference>
<keyword evidence="1 3" id="KW-0597">Phosphoprotein</keyword>
<feature type="transmembrane region" description="Helical" evidence="5">
    <location>
        <begin position="194"/>
        <end position="213"/>
    </location>
</feature>
<feature type="region of interest" description="Disordered" evidence="4">
    <location>
        <begin position="693"/>
        <end position="756"/>
    </location>
</feature>
<evidence type="ECO:0000313" key="9">
    <source>
        <dbReference type="Proteomes" id="UP000444721"/>
    </source>
</evidence>
<feature type="region of interest" description="Disordered" evidence="4">
    <location>
        <begin position="921"/>
        <end position="944"/>
    </location>
</feature>
<gene>
    <name evidence="8" type="ORF">FDP41_009296</name>
</gene>
<evidence type="ECO:0000256" key="4">
    <source>
        <dbReference type="SAM" id="MobiDB-lite"/>
    </source>
</evidence>
<keyword evidence="2" id="KW-0902">Two-component regulatory system</keyword>
<dbReference type="Gene3D" id="3.40.50.2300">
    <property type="match status" value="1"/>
</dbReference>
<dbReference type="GO" id="GO:0000155">
    <property type="term" value="F:phosphorelay sensor kinase activity"/>
    <property type="evidence" value="ECO:0007669"/>
    <property type="project" value="InterPro"/>
</dbReference>
<keyword evidence="5" id="KW-1133">Transmembrane helix</keyword>
<proteinExistence type="predicted"/>
<feature type="compositionally biased region" description="Polar residues" evidence="4">
    <location>
        <begin position="159"/>
        <end position="171"/>
    </location>
</feature>
<dbReference type="PROSITE" id="PS50110">
    <property type="entry name" value="RESPONSE_REGULATORY"/>
    <property type="match status" value="1"/>
</dbReference>
<feature type="compositionally biased region" description="Low complexity" evidence="4">
    <location>
        <begin position="1190"/>
        <end position="1205"/>
    </location>
</feature>
<dbReference type="InterPro" id="IPR004358">
    <property type="entry name" value="Sig_transdc_His_kin-like_C"/>
</dbReference>
<dbReference type="GeneID" id="68116513"/>
<name>A0A6A5AXE5_NAEFO</name>
<organism evidence="8 9">
    <name type="scientific">Naegleria fowleri</name>
    <name type="common">Brain eating amoeba</name>
    <dbReference type="NCBI Taxonomy" id="5763"/>
    <lineage>
        <taxon>Eukaryota</taxon>
        <taxon>Discoba</taxon>
        <taxon>Heterolobosea</taxon>
        <taxon>Tetramitia</taxon>
        <taxon>Eutetramitia</taxon>
        <taxon>Vahlkampfiidae</taxon>
        <taxon>Naegleria</taxon>
    </lineage>
</organism>
<protein>
    <recommendedName>
        <fullName evidence="10">Histidine kinase</fullName>
    </recommendedName>
</protein>
<dbReference type="InterPro" id="IPR001789">
    <property type="entry name" value="Sig_transdc_resp-reg_receiver"/>
</dbReference>
<feature type="region of interest" description="Disordered" evidence="4">
    <location>
        <begin position="144"/>
        <end position="177"/>
    </location>
</feature>
<dbReference type="InterPro" id="IPR036890">
    <property type="entry name" value="HATPase_C_sf"/>
</dbReference>
<feature type="region of interest" description="Disordered" evidence="4">
    <location>
        <begin position="462"/>
        <end position="544"/>
    </location>
</feature>
<keyword evidence="9" id="KW-1185">Reference proteome</keyword>
<feature type="compositionally biased region" description="Low complexity" evidence="4">
    <location>
        <begin position="1149"/>
        <end position="1172"/>
    </location>
</feature>
<dbReference type="InterPro" id="IPR011006">
    <property type="entry name" value="CheY-like_superfamily"/>
</dbReference>
<dbReference type="Pfam" id="PF02518">
    <property type="entry name" value="HATPase_c"/>
    <property type="match status" value="1"/>
</dbReference>
<evidence type="ECO:0000313" key="8">
    <source>
        <dbReference type="EMBL" id="KAF0972393.1"/>
    </source>
</evidence>
<dbReference type="Pfam" id="PF00072">
    <property type="entry name" value="Response_reg"/>
    <property type="match status" value="1"/>
</dbReference>
<evidence type="ECO:0000256" key="3">
    <source>
        <dbReference type="PROSITE-ProRule" id="PRU00169"/>
    </source>
</evidence>
<evidence type="ECO:0000259" key="7">
    <source>
        <dbReference type="PROSITE" id="PS50110"/>
    </source>
</evidence>
<accession>A0A6A5AXE5</accession>
<dbReference type="PANTHER" id="PTHR45339">
    <property type="entry name" value="HYBRID SIGNAL TRANSDUCTION HISTIDINE KINASE J"/>
    <property type="match status" value="1"/>
</dbReference>
<feature type="domain" description="Histidine kinase" evidence="6">
    <location>
        <begin position="1047"/>
        <end position="1347"/>
    </location>
</feature>
<feature type="compositionally biased region" description="Low complexity" evidence="4">
    <location>
        <begin position="507"/>
        <end position="526"/>
    </location>
</feature>
<feature type="compositionally biased region" description="Low complexity" evidence="4">
    <location>
        <begin position="698"/>
        <end position="756"/>
    </location>
</feature>
<feature type="compositionally biased region" description="Low complexity" evidence="4">
    <location>
        <begin position="475"/>
        <end position="484"/>
    </location>
</feature>
<dbReference type="SUPFAM" id="SSF52172">
    <property type="entry name" value="CheY-like"/>
    <property type="match status" value="1"/>
</dbReference>
<feature type="transmembrane region" description="Helical" evidence="5">
    <location>
        <begin position="40"/>
        <end position="57"/>
    </location>
</feature>
<dbReference type="Proteomes" id="UP000444721">
    <property type="component" value="Unassembled WGS sequence"/>
</dbReference>
<dbReference type="CDD" id="cd00082">
    <property type="entry name" value="HisKA"/>
    <property type="match status" value="1"/>
</dbReference>
<dbReference type="InterPro" id="IPR036097">
    <property type="entry name" value="HisK_dim/P_sf"/>
</dbReference>
<evidence type="ECO:0008006" key="10">
    <source>
        <dbReference type="Google" id="ProtNLM"/>
    </source>
</evidence>
<feature type="region of interest" description="Disordered" evidence="4">
    <location>
        <begin position="1144"/>
        <end position="1222"/>
    </location>
</feature>
<dbReference type="PANTHER" id="PTHR45339:SF1">
    <property type="entry name" value="HYBRID SIGNAL TRANSDUCTION HISTIDINE KINASE J"/>
    <property type="match status" value="1"/>
</dbReference>
<feature type="compositionally biased region" description="Pro residues" evidence="4">
    <location>
        <begin position="8"/>
        <end position="17"/>
    </location>
</feature>
<dbReference type="SUPFAM" id="SSF47384">
    <property type="entry name" value="Homodimeric domain of signal transducing histidine kinase"/>
    <property type="match status" value="1"/>
</dbReference>
<keyword evidence="5" id="KW-0812">Transmembrane</keyword>
<feature type="compositionally biased region" description="Low complexity" evidence="4">
    <location>
        <begin position="144"/>
        <end position="158"/>
    </location>
</feature>
<dbReference type="VEuPathDB" id="AmoebaDB:NF0048490"/>
<dbReference type="Gene3D" id="3.30.565.10">
    <property type="entry name" value="Histidine kinase-like ATPase, C-terminal domain"/>
    <property type="match status" value="1"/>
</dbReference>
<dbReference type="InterPro" id="IPR003594">
    <property type="entry name" value="HATPase_dom"/>
</dbReference>
<dbReference type="SUPFAM" id="SSF55874">
    <property type="entry name" value="ATPase domain of HSP90 chaperone/DNA topoisomerase II/histidine kinase"/>
    <property type="match status" value="2"/>
</dbReference>
<dbReference type="EMBL" id="VFQX01000068">
    <property type="protein sequence ID" value="KAF0972393.1"/>
    <property type="molecule type" value="Genomic_DNA"/>
</dbReference>
<dbReference type="Pfam" id="PF00512">
    <property type="entry name" value="HisKA"/>
    <property type="match status" value="1"/>
</dbReference>